<dbReference type="OrthoDB" id="3280057at2"/>
<proteinExistence type="predicted"/>
<dbReference type="InterPro" id="IPR001932">
    <property type="entry name" value="PPM-type_phosphatase-like_dom"/>
</dbReference>
<protein>
    <submittedName>
        <fullName evidence="3">Protein phosphatase</fullName>
    </submittedName>
</protein>
<dbReference type="Proteomes" id="UP000244900">
    <property type="component" value="Chromosome"/>
</dbReference>
<sequence>MPHRNGLAEVLAAAEDAAPVDSVEVVARSLRERFGARHVSFLIVDIIGRKLVRVGEDAAARKGRHAEQIELTGSVYDEVLRTQRPARTGDGGRGARVIAPVTNRGDIIGLLELTLPDAGDEVLEQVEETAHALAYMIVTDRRFTDLYHWGRRTTPVSLAAEIQRQLLPSASCCEAAQFTFAGALVPADAISGDTYDYTLDHDTLHLSVTDAMGHDLNSALLATLLVNASRGARRDGGDLAEQAHRIHQAILDHGRGALATGLLLRFALDGSGARVVNAGHPWPLRLRDGRVDEVRLDVHLPFGVPTPVPYRAQALDLRPGDRLVLYTDGMQERRAQSVDLPGLILGTAAEHPREVVRALTEAVSHACGGRLQDDAAALCLDWHGAGTRTRRTRAGADV</sequence>
<dbReference type="RefSeq" id="WP_108908309.1">
    <property type="nucleotide sequence ID" value="NZ_CP029188.1"/>
</dbReference>
<evidence type="ECO:0000256" key="1">
    <source>
        <dbReference type="ARBA" id="ARBA00022801"/>
    </source>
</evidence>
<dbReference type="EMBL" id="CP029188">
    <property type="protein sequence ID" value="AWI32344.1"/>
    <property type="molecule type" value="Genomic_DNA"/>
</dbReference>
<dbReference type="PANTHER" id="PTHR43156:SF2">
    <property type="entry name" value="STAGE II SPORULATION PROTEIN E"/>
    <property type="match status" value="1"/>
</dbReference>
<name>A0A2S1T0Z5_9ACTN</name>
<dbReference type="Pfam" id="PF07228">
    <property type="entry name" value="SpoIIE"/>
    <property type="match status" value="1"/>
</dbReference>
<dbReference type="InterPro" id="IPR036457">
    <property type="entry name" value="PPM-type-like_dom_sf"/>
</dbReference>
<dbReference type="InterPro" id="IPR052016">
    <property type="entry name" value="Bact_Sigma-Reg"/>
</dbReference>
<dbReference type="AlphaFoldDB" id="A0A2S1T0Z5"/>
<gene>
    <name evidence="3" type="ORF">DDW44_28765</name>
</gene>
<evidence type="ECO:0000313" key="4">
    <source>
        <dbReference type="Proteomes" id="UP000244900"/>
    </source>
</evidence>
<dbReference type="PANTHER" id="PTHR43156">
    <property type="entry name" value="STAGE II SPORULATION PROTEIN E-RELATED"/>
    <property type="match status" value="1"/>
</dbReference>
<keyword evidence="1" id="KW-0378">Hydrolase</keyword>
<dbReference type="SMART" id="SM00331">
    <property type="entry name" value="PP2C_SIG"/>
    <property type="match status" value="1"/>
</dbReference>
<organism evidence="3 4">
    <name type="scientific">Streptomyces tirandamycinicus</name>
    <dbReference type="NCBI Taxonomy" id="2174846"/>
    <lineage>
        <taxon>Bacteria</taxon>
        <taxon>Bacillati</taxon>
        <taxon>Actinomycetota</taxon>
        <taxon>Actinomycetes</taxon>
        <taxon>Kitasatosporales</taxon>
        <taxon>Streptomycetaceae</taxon>
        <taxon>Streptomyces</taxon>
    </lineage>
</organism>
<dbReference type="SUPFAM" id="SSF81606">
    <property type="entry name" value="PP2C-like"/>
    <property type="match status" value="1"/>
</dbReference>
<evidence type="ECO:0000313" key="3">
    <source>
        <dbReference type="EMBL" id="AWI32344.1"/>
    </source>
</evidence>
<dbReference type="Gene3D" id="3.60.40.10">
    <property type="entry name" value="PPM-type phosphatase domain"/>
    <property type="match status" value="1"/>
</dbReference>
<accession>A0A2S1T0Z5</accession>
<dbReference type="GO" id="GO:0016791">
    <property type="term" value="F:phosphatase activity"/>
    <property type="evidence" value="ECO:0007669"/>
    <property type="project" value="TreeGrafter"/>
</dbReference>
<feature type="domain" description="PPM-type phosphatase" evidence="2">
    <location>
        <begin position="175"/>
        <end position="382"/>
    </location>
</feature>
<evidence type="ECO:0000259" key="2">
    <source>
        <dbReference type="SMART" id="SM00331"/>
    </source>
</evidence>
<keyword evidence="4" id="KW-1185">Reference proteome</keyword>
<dbReference type="KEGG" id="stir:DDW44_28765"/>
<reference evidence="3 4" key="1">
    <citation type="submission" date="2018-05" db="EMBL/GenBank/DDBJ databases">
        <title>Complete genome sequence of sponge-derived Streptomyces sp. HNM0039.</title>
        <authorList>
            <person name="Huang X."/>
            <person name="Zhou S."/>
        </authorList>
    </citation>
    <scope>NUCLEOTIDE SEQUENCE [LARGE SCALE GENOMIC DNA]</scope>
    <source>
        <strain evidence="3 4">HNM0039</strain>
    </source>
</reference>